<comment type="similarity">
    <text evidence="1">Belongs to the bacterial-type ferredoxin family. FixX subfamily.</text>
</comment>
<dbReference type="GO" id="GO:0005506">
    <property type="term" value="F:iron ion binding"/>
    <property type="evidence" value="ECO:0007669"/>
    <property type="project" value="UniProtKB-UniRule"/>
</dbReference>
<evidence type="ECO:0000256" key="6">
    <source>
        <dbReference type="ARBA" id="ARBA00023014"/>
    </source>
</evidence>
<proteinExistence type="inferred from homology"/>
<dbReference type="PROSITE" id="PS51379">
    <property type="entry name" value="4FE4S_FER_2"/>
    <property type="match status" value="1"/>
</dbReference>
<evidence type="ECO:0000256" key="2">
    <source>
        <dbReference type="ARBA" id="ARBA00022448"/>
    </source>
</evidence>
<accession>A0A0G4JY79</accession>
<dbReference type="InterPro" id="IPR012206">
    <property type="entry name" value="Fd_FixX"/>
</dbReference>
<dbReference type="PANTHER" id="PTHR43082">
    <property type="entry name" value="FERREDOXIN-LIKE"/>
    <property type="match status" value="1"/>
</dbReference>
<keyword evidence="4 7" id="KW-0249">Electron transport</keyword>
<gene>
    <name evidence="10" type="ORF">BIY26_08360</name>
    <name evidence="9" type="ORF">BN1221_03413</name>
</gene>
<reference evidence="9" key="2">
    <citation type="submission" date="2015-01" db="EMBL/GenBank/DDBJ databases">
        <authorList>
            <person name="Xiang T."/>
            <person name="Song Y."/>
            <person name="Huang L."/>
            <person name="Wang B."/>
            <person name="Wu P."/>
        </authorList>
    </citation>
    <scope>NUCLEOTIDE SEQUENCE [LARGE SCALE GENOMIC DNA]</scope>
    <source>
        <strain evidence="9">OBR1</strain>
    </source>
</reference>
<dbReference type="OrthoDB" id="9800260at2"/>
<evidence type="ECO:0000313" key="9">
    <source>
        <dbReference type="EMBL" id="CPR18805.1"/>
    </source>
</evidence>
<dbReference type="GeneID" id="70905977"/>
<reference evidence="10 12" key="3">
    <citation type="submission" date="2016-09" db="EMBL/GenBank/DDBJ databases">
        <authorList>
            <person name="Doonan J."/>
            <person name="Pachebat J.A."/>
            <person name="Golyshin P.N."/>
            <person name="Denman S."/>
            <person name="Mcdonald J.E."/>
        </authorList>
    </citation>
    <scope>NUCLEOTIDE SEQUENCE [LARGE SCALE GENOMIC DNA]</scope>
    <source>
        <strain evidence="10 12">FRB141</strain>
    </source>
</reference>
<evidence type="ECO:0000313" key="11">
    <source>
        <dbReference type="Proteomes" id="UP000044377"/>
    </source>
</evidence>
<dbReference type="GO" id="GO:0051536">
    <property type="term" value="F:iron-sulfur cluster binding"/>
    <property type="evidence" value="ECO:0007669"/>
    <property type="project" value="UniProtKB-KW"/>
</dbReference>
<sequence length="96" mass="10616">MTIKRLSPEDLLALDRFGVDEGNPHILVDKAICATCKGRVCLIVCPARCYRLKDGEVNFEYAGCLECGTCRIMCSDGGVTSWNYPRVSFGVTFRCS</sequence>
<dbReference type="InterPro" id="IPR017896">
    <property type="entry name" value="4Fe4S_Fe-S-bd"/>
</dbReference>
<dbReference type="Gene3D" id="3.30.70.20">
    <property type="match status" value="1"/>
</dbReference>
<organism evidence="9 11">
    <name type="scientific">Brenneria goodwinii</name>
    <dbReference type="NCBI Taxonomy" id="1109412"/>
    <lineage>
        <taxon>Bacteria</taxon>
        <taxon>Pseudomonadati</taxon>
        <taxon>Pseudomonadota</taxon>
        <taxon>Gammaproteobacteria</taxon>
        <taxon>Enterobacterales</taxon>
        <taxon>Pectobacteriaceae</taxon>
        <taxon>Brenneria</taxon>
    </lineage>
</organism>
<evidence type="ECO:0000256" key="5">
    <source>
        <dbReference type="ARBA" id="ARBA00023004"/>
    </source>
</evidence>
<dbReference type="Proteomes" id="UP000285972">
    <property type="component" value="Unassembled WGS sequence"/>
</dbReference>
<keyword evidence="3 7" id="KW-0479">Metal-binding</keyword>
<keyword evidence="5 7" id="KW-0408">Iron</keyword>
<evidence type="ECO:0000313" key="10">
    <source>
        <dbReference type="EMBL" id="RLM25984.1"/>
    </source>
</evidence>
<keyword evidence="11" id="KW-1185">Reference proteome</keyword>
<dbReference type="EMBL" id="CGIG01000001">
    <property type="protein sequence ID" value="CPR18805.1"/>
    <property type="molecule type" value="Genomic_DNA"/>
</dbReference>
<evidence type="ECO:0000256" key="4">
    <source>
        <dbReference type="ARBA" id="ARBA00022982"/>
    </source>
</evidence>
<dbReference type="PANTHER" id="PTHR43082:SF3">
    <property type="entry name" value="FERREDOXIN-LIKE PROTEIN YDIT"/>
    <property type="match status" value="1"/>
</dbReference>
<dbReference type="PIRSF" id="PIRSF036548">
    <property type="entry name" value="Fdx_FixX"/>
    <property type="match status" value="1"/>
</dbReference>
<keyword evidence="6 7" id="KW-0411">Iron-sulfur</keyword>
<reference evidence="11" key="1">
    <citation type="submission" date="2015-01" db="EMBL/GenBank/DDBJ databases">
        <authorList>
            <person name="Paterson Steve"/>
        </authorList>
    </citation>
    <scope>NUCLEOTIDE SEQUENCE [LARGE SCALE GENOMIC DNA]</scope>
    <source>
        <strain evidence="11">OBR1</strain>
    </source>
</reference>
<dbReference type="AlphaFoldDB" id="A0A0G4JY79"/>
<dbReference type="STRING" id="1109412.BN1221_03413"/>
<name>A0A0G4JY79_9GAMM</name>
<evidence type="ECO:0000256" key="7">
    <source>
        <dbReference type="PIRNR" id="PIRNR036548"/>
    </source>
</evidence>
<dbReference type="SUPFAM" id="SSF54862">
    <property type="entry name" value="4Fe-4S ferredoxins"/>
    <property type="match status" value="1"/>
</dbReference>
<evidence type="ECO:0000313" key="12">
    <source>
        <dbReference type="Proteomes" id="UP000285972"/>
    </source>
</evidence>
<dbReference type="RefSeq" id="WP_072065864.1">
    <property type="nucleotide sequence ID" value="NZ_CGIG01000001.1"/>
</dbReference>
<evidence type="ECO:0000256" key="3">
    <source>
        <dbReference type="ARBA" id="ARBA00022723"/>
    </source>
</evidence>
<dbReference type="EMBL" id="MJLX01000017">
    <property type="protein sequence ID" value="RLM25984.1"/>
    <property type="molecule type" value="Genomic_DNA"/>
</dbReference>
<feature type="domain" description="4Fe-4S ferredoxin-type" evidence="8">
    <location>
        <begin position="24"/>
        <end position="55"/>
    </location>
</feature>
<dbReference type="KEGG" id="bgj:AWC36_04200"/>
<comment type="function">
    <text evidence="7">Could be a 3Fe-4S cluster-containing protein.</text>
</comment>
<protein>
    <recommendedName>
        <fullName evidence="7">Ferredoxin-like protein</fullName>
    </recommendedName>
</protein>
<dbReference type="Proteomes" id="UP000044377">
    <property type="component" value="Unassembled WGS sequence"/>
</dbReference>
<evidence type="ECO:0000259" key="8">
    <source>
        <dbReference type="PROSITE" id="PS51379"/>
    </source>
</evidence>
<evidence type="ECO:0000256" key="1">
    <source>
        <dbReference type="ARBA" id="ARBA00006327"/>
    </source>
</evidence>
<keyword evidence="2 7" id="KW-0813">Transport</keyword>